<dbReference type="Pfam" id="PF00067">
    <property type="entry name" value="p450"/>
    <property type="match status" value="1"/>
</dbReference>
<keyword evidence="18" id="KW-1185">Reference proteome</keyword>
<comment type="cofactor">
    <cofactor evidence="1 15">
        <name>heme</name>
        <dbReference type="ChEBI" id="CHEBI:30413"/>
    </cofactor>
</comment>
<comment type="similarity">
    <text evidence="4 16">Belongs to the cytochrome P450 family.</text>
</comment>
<evidence type="ECO:0000313" key="18">
    <source>
        <dbReference type="Proteomes" id="UP000053268"/>
    </source>
</evidence>
<dbReference type="GO" id="GO:0020037">
    <property type="term" value="F:heme binding"/>
    <property type="evidence" value="ECO:0007669"/>
    <property type="project" value="InterPro"/>
</dbReference>
<evidence type="ECO:0000313" key="17">
    <source>
        <dbReference type="EMBL" id="KPJ04479.1"/>
    </source>
</evidence>
<evidence type="ECO:0000256" key="12">
    <source>
        <dbReference type="ARBA" id="ARBA00023033"/>
    </source>
</evidence>
<keyword evidence="12 16" id="KW-0503">Monooxygenase</keyword>
<dbReference type="PRINTS" id="PR00385">
    <property type="entry name" value="P450"/>
</dbReference>
<comment type="catalytic activity">
    <reaction evidence="14">
        <text>an organic molecule + reduced [NADPH--hemoprotein reductase] + O2 = an alcohol + oxidized [NADPH--hemoprotein reductase] + H2O + H(+)</text>
        <dbReference type="Rhea" id="RHEA:17149"/>
        <dbReference type="Rhea" id="RHEA-COMP:11964"/>
        <dbReference type="Rhea" id="RHEA-COMP:11965"/>
        <dbReference type="ChEBI" id="CHEBI:15377"/>
        <dbReference type="ChEBI" id="CHEBI:15378"/>
        <dbReference type="ChEBI" id="CHEBI:15379"/>
        <dbReference type="ChEBI" id="CHEBI:30879"/>
        <dbReference type="ChEBI" id="CHEBI:57618"/>
        <dbReference type="ChEBI" id="CHEBI:58210"/>
        <dbReference type="ChEBI" id="CHEBI:142491"/>
        <dbReference type="EC" id="1.14.14.1"/>
    </reaction>
</comment>
<keyword evidence="11 15" id="KW-0408">Iron</keyword>
<evidence type="ECO:0000256" key="15">
    <source>
        <dbReference type="PIRSR" id="PIRSR602401-1"/>
    </source>
</evidence>
<sequence>MMYTLVTIAALLATLYYYFTRTFDYWKKRNVVGPKPLPFFGNLKDSFLRKTSLIVVNKNIYNAYPEEKVVGIYRMTSPTLMVRDLDIMKHILVKDFEQFIDRGVEFSDKGMGANLFHADGDRWRILRGHFTPVFTSGKLKNMLYLITERADKFIQYVDEITQQQPEQSMHQLFQKYTMSVISACAFGVDLDDNIRNTLENMDKLIFSTNYSIDLDMMYPGILKKFNGSIMPSYVTTFFEKLVEQVIKQRGGRPTDRKDFMDLILELRQQRTIEGRKRFENEKQASLELTDSIIAAQAFIFYGAGYESSASTMAFLMYEMAKNPDVQDKLIKHIDDVLKRNNGEVSYECLNEMKYLHQVFDETLRKYPLVDLIQRVAHTEYKVPGTDITLEKGMPVIVSACGIHHDPKHYPDPERFDPDRFSAENVQKRHLCAYVPFGVGPRNCIGMRFAKTQSRVAMAKFFSKFRVEPSKKTAVNFTYDPTRLFLLPQEGIYVNIVRR</sequence>
<dbReference type="GO" id="GO:0016712">
    <property type="term" value="F:oxidoreductase activity, acting on paired donors, with incorporation or reduction of molecular oxygen, reduced flavin or flavoprotein as one donor, and incorporation of one atom of oxygen"/>
    <property type="evidence" value="ECO:0007669"/>
    <property type="project" value="UniProtKB-EC"/>
</dbReference>
<evidence type="ECO:0000256" key="3">
    <source>
        <dbReference type="ARBA" id="ARBA00004406"/>
    </source>
</evidence>
<evidence type="ECO:0000256" key="1">
    <source>
        <dbReference type="ARBA" id="ARBA00001971"/>
    </source>
</evidence>
<dbReference type="GO" id="GO:0005789">
    <property type="term" value="C:endoplasmic reticulum membrane"/>
    <property type="evidence" value="ECO:0007669"/>
    <property type="project" value="UniProtKB-SubCell"/>
</dbReference>
<dbReference type="PANTHER" id="PTHR24292">
    <property type="entry name" value="CYTOCHROME P450"/>
    <property type="match status" value="1"/>
</dbReference>
<organism evidence="17 18">
    <name type="scientific">Papilio xuthus</name>
    <name type="common">Asian swallowtail butterfly</name>
    <dbReference type="NCBI Taxonomy" id="66420"/>
    <lineage>
        <taxon>Eukaryota</taxon>
        <taxon>Metazoa</taxon>
        <taxon>Ecdysozoa</taxon>
        <taxon>Arthropoda</taxon>
        <taxon>Hexapoda</taxon>
        <taxon>Insecta</taxon>
        <taxon>Pterygota</taxon>
        <taxon>Neoptera</taxon>
        <taxon>Endopterygota</taxon>
        <taxon>Lepidoptera</taxon>
        <taxon>Glossata</taxon>
        <taxon>Ditrysia</taxon>
        <taxon>Papilionoidea</taxon>
        <taxon>Papilionidae</taxon>
        <taxon>Papilioninae</taxon>
        <taxon>Papilio</taxon>
    </lineage>
</organism>
<dbReference type="PROSITE" id="PS00086">
    <property type="entry name" value="CYTOCHROME_P450"/>
    <property type="match status" value="1"/>
</dbReference>
<keyword evidence="7 15" id="KW-0479">Metal-binding</keyword>
<keyword evidence="9" id="KW-0492">Microsome</keyword>
<dbReference type="PANTHER" id="PTHR24292:SF54">
    <property type="entry name" value="CYP9F3-RELATED"/>
    <property type="match status" value="1"/>
</dbReference>
<evidence type="ECO:0000256" key="9">
    <source>
        <dbReference type="ARBA" id="ARBA00022848"/>
    </source>
</evidence>
<gene>
    <name evidence="17" type="ORF">RR46_01944</name>
</gene>
<proteinExistence type="inferred from homology"/>
<dbReference type="InterPro" id="IPR001128">
    <property type="entry name" value="Cyt_P450"/>
</dbReference>
<keyword evidence="13" id="KW-0472">Membrane</keyword>
<evidence type="ECO:0000256" key="6">
    <source>
        <dbReference type="ARBA" id="ARBA00022617"/>
    </source>
</evidence>
<evidence type="ECO:0000256" key="14">
    <source>
        <dbReference type="ARBA" id="ARBA00047827"/>
    </source>
</evidence>
<dbReference type="EMBL" id="KQ458981">
    <property type="protein sequence ID" value="KPJ04479.1"/>
    <property type="molecule type" value="Genomic_DNA"/>
</dbReference>
<evidence type="ECO:0000256" key="7">
    <source>
        <dbReference type="ARBA" id="ARBA00022723"/>
    </source>
</evidence>
<dbReference type="AlphaFoldDB" id="A0A194QGD5"/>
<evidence type="ECO:0000256" key="5">
    <source>
        <dbReference type="ARBA" id="ARBA00012109"/>
    </source>
</evidence>
<dbReference type="InterPro" id="IPR017972">
    <property type="entry name" value="Cyt_P450_CS"/>
</dbReference>
<dbReference type="STRING" id="66420.A0A194QGD5"/>
<keyword evidence="6 15" id="KW-0349">Heme</keyword>
<dbReference type="SUPFAM" id="SSF48264">
    <property type="entry name" value="Cytochrome P450"/>
    <property type="match status" value="1"/>
</dbReference>
<evidence type="ECO:0000256" key="8">
    <source>
        <dbReference type="ARBA" id="ARBA00022824"/>
    </source>
</evidence>
<name>A0A194QGD5_PAPXU</name>
<dbReference type="PRINTS" id="PR00463">
    <property type="entry name" value="EP450I"/>
</dbReference>
<keyword evidence="10 16" id="KW-0560">Oxidoreductase</keyword>
<dbReference type="InterPro" id="IPR002401">
    <property type="entry name" value="Cyt_P450_E_grp-I"/>
</dbReference>
<evidence type="ECO:0000256" key="11">
    <source>
        <dbReference type="ARBA" id="ARBA00023004"/>
    </source>
</evidence>
<comment type="subcellular location">
    <subcellularLocation>
        <location evidence="3">Endoplasmic reticulum membrane</location>
        <topology evidence="3">Peripheral membrane protein</topology>
    </subcellularLocation>
    <subcellularLocation>
        <location evidence="2">Microsome membrane</location>
        <topology evidence="2">Peripheral membrane protein</topology>
    </subcellularLocation>
</comment>
<accession>A0A194QGD5</accession>
<dbReference type="CDD" id="cd11056">
    <property type="entry name" value="CYP6-like"/>
    <property type="match status" value="1"/>
</dbReference>
<dbReference type="EC" id="1.14.14.1" evidence="5"/>
<evidence type="ECO:0000256" key="13">
    <source>
        <dbReference type="ARBA" id="ARBA00023136"/>
    </source>
</evidence>
<evidence type="ECO:0000256" key="10">
    <source>
        <dbReference type="ARBA" id="ARBA00023002"/>
    </source>
</evidence>
<evidence type="ECO:0000256" key="4">
    <source>
        <dbReference type="ARBA" id="ARBA00010617"/>
    </source>
</evidence>
<keyword evidence="8" id="KW-0256">Endoplasmic reticulum</keyword>
<dbReference type="Proteomes" id="UP000053268">
    <property type="component" value="Unassembled WGS sequence"/>
</dbReference>
<evidence type="ECO:0000256" key="16">
    <source>
        <dbReference type="RuleBase" id="RU000461"/>
    </source>
</evidence>
<dbReference type="InterPro" id="IPR036396">
    <property type="entry name" value="Cyt_P450_sf"/>
</dbReference>
<feature type="binding site" description="axial binding residue" evidence="15">
    <location>
        <position position="443"/>
    </location>
    <ligand>
        <name>heme</name>
        <dbReference type="ChEBI" id="CHEBI:30413"/>
    </ligand>
    <ligandPart>
        <name>Fe</name>
        <dbReference type="ChEBI" id="CHEBI:18248"/>
    </ligandPart>
</feature>
<dbReference type="GO" id="GO:0005506">
    <property type="term" value="F:iron ion binding"/>
    <property type="evidence" value="ECO:0007669"/>
    <property type="project" value="InterPro"/>
</dbReference>
<reference evidence="17 18" key="1">
    <citation type="journal article" date="2015" name="Nat. Commun.">
        <title>Outbred genome sequencing and CRISPR/Cas9 gene editing in butterflies.</title>
        <authorList>
            <person name="Li X."/>
            <person name="Fan D."/>
            <person name="Zhang W."/>
            <person name="Liu G."/>
            <person name="Zhang L."/>
            <person name="Zhao L."/>
            <person name="Fang X."/>
            <person name="Chen L."/>
            <person name="Dong Y."/>
            <person name="Chen Y."/>
            <person name="Ding Y."/>
            <person name="Zhao R."/>
            <person name="Feng M."/>
            <person name="Zhu Y."/>
            <person name="Feng Y."/>
            <person name="Jiang X."/>
            <person name="Zhu D."/>
            <person name="Xiang H."/>
            <person name="Feng X."/>
            <person name="Li S."/>
            <person name="Wang J."/>
            <person name="Zhang G."/>
            <person name="Kronforst M.R."/>
            <person name="Wang W."/>
        </authorList>
    </citation>
    <scope>NUCLEOTIDE SEQUENCE [LARGE SCALE GENOMIC DNA]</scope>
    <source>
        <strain evidence="17">Ya'a_city_454_Px</strain>
        <tissue evidence="17">Whole body</tissue>
    </source>
</reference>
<protein>
    <recommendedName>
        <fullName evidence="5">unspecific monooxygenase</fullName>
        <ecNumber evidence="5">1.14.14.1</ecNumber>
    </recommendedName>
</protein>
<dbReference type="Gene3D" id="1.10.630.10">
    <property type="entry name" value="Cytochrome P450"/>
    <property type="match status" value="1"/>
</dbReference>
<dbReference type="InterPro" id="IPR050476">
    <property type="entry name" value="Insect_CytP450_Detox"/>
</dbReference>
<dbReference type="FunFam" id="1.10.630.10:FF:000042">
    <property type="entry name" value="Cytochrome P450"/>
    <property type="match status" value="1"/>
</dbReference>
<evidence type="ECO:0000256" key="2">
    <source>
        <dbReference type="ARBA" id="ARBA00004174"/>
    </source>
</evidence>